<protein>
    <submittedName>
        <fullName evidence="1">NusG domain II-containing protein</fullName>
    </submittedName>
</protein>
<evidence type="ECO:0000313" key="2">
    <source>
        <dbReference type="Proteomes" id="UP001548590"/>
    </source>
</evidence>
<gene>
    <name evidence="1" type="ORF">ABVT11_08055</name>
</gene>
<dbReference type="CDD" id="cd09910">
    <property type="entry name" value="NGN-insert_like"/>
    <property type="match status" value="1"/>
</dbReference>
<dbReference type="EMBL" id="JBEWLZ010000003">
    <property type="protein sequence ID" value="MET1489779.1"/>
    <property type="molecule type" value="Genomic_DNA"/>
</dbReference>
<name>A0ABV2CPE4_9RHOO</name>
<proteinExistence type="predicted"/>
<accession>A0ABV2CPE4</accession>
<organism evidence="1 2">
    <name type="scientific">Uliginosibacterium paludis</name>
    <dbReference type="NCBI Taxonomy" id="1615952"/>
    <lineage>
        <taxon>Bacteria</taxon>
        <taxon>Pseudomonadati</taxon>
        <taxon>Pseudomonadota</taxon>
        <taxon>Betaproteobacteria</taxon>
        <taxon>Rhodocyclales</taxon>
        <taxon>Zoogloeaceae</taxon>
        <taxon>Uliginosibacterium</taxon>
    </lineage>
</organism>
<evidence type="ECO:0000313" key="1">
    <source>
        <dbReference type="EMBL" id="MET1489779.1"/>
    </source>
</evidence>
<dbReference type="InterPro" id="IPR038690">
    <property type="entry name" value="NusG_2_sf"/>
</dbReference>
<comment type="caution">
    <text evidence="1">The sequence shown here is derived from an EMBL/GenBank/DDBJ whole genome shotgun (WGS) entry which is preliminary data.</text>
</comment>
<keyword evidence="2" id="KW-1185">Reference proteome</keyword>
<dbReference type="Proteomes" id="UP001548590">
    <property type="component" value="Unassembled WGS sequence"/>
</dbReference>
<dbReference type="Gene3D" id="2.60.320.10">
    <property type="entry name" value="N-utilization substance G protein NusG, insert domain"/>
    <property type="match status" value="1"/>
</dbReference>
<reference evidence="1 2" key="1">
    <citation type="submission" date="2024-07" db="EMBL/GenBank/DDBJ databases">
        <title>Uliginosibacterium paludis KCTC:42655.</title>
        <authorList>
            <person name="Kim M.K."/>
        </authorList>
    </citation>
    <scope>NUCLEOTIDE SEQUENCE [LARGE SCALE GENOMIC DNA]</scope>
    <source>
        <strain evidence="1 2">KCTC 42655</strain>
    </source>
</reference>
<dbReference type="Pfam" id="PF07009">
    <property type="entry name" value="NusG_II"/>
    <property type="match status" value="1"/>
</dbReference>
<sequence>MHPGDWLCVLAALSITLYAAMSLWSPDRPTRAIVRAGGRTVATLPLDRAARYEVRGPLGLTLIEIEPGRARVKSDPGPRQYCVKQGWLSRNGAAAICAPNEVSLQLAGRSETYDSMAY</sequence>